<dbReference type="GO" id="GO:0032259">
    <property type="term" value="P:methylation"/>
    <property type="evidence" value="ECO:0007669"/>
    <property type="project" value="UniProtKB-KW"/>
</dbReference>
<dbReference type="AlphaFoldDB" id="A0A4R4D4B9"/>
<reference evidence="3 4" key="1">
    <citation type="submission" date="2019-03" db="EMBL/GenBank/DDBJ databases">
        <title>Paracraurococcus aquatilis NE82 genome sequence.</title>
        <authorList>
            <person name="Zhao Y."/>
            <person name="Du Z."/>
        </authorList>
    </citation>
    <scope>NUCLEOTIDE SEQUENCE [LARGE SCALE GENOMIC DNA]</scope>
    <source>
        <strain evidence="3 4">NE82</strain>
    </source>
</reference>
<dbReference type="Proteomes" id="UP000295023">
    <property type="component" value="Unassembled WGS sequence"/>
</dbReference>
<evidence type="ECO:0000313" key="4">
    <source>
        <dbReference type="Proteomes" id="UP000295023"/>
    </source>
</evidence>
<dbReference type="GO" id="GO:0008168">
    <property type="term" value="F:methyltransferase activity"/>
    <property type="evidence" value="ECO:0007669"/>
    <property type="project" value="UniProtKB-KW"/>
</dbReference>
<evidence type="ECO:0000256" key="1">
    <source>
        <dbReference type="SAM" id="MobiDB-lite"/>
    </source>
</evidence>
<accession>A0A4R4D4B9</accession>
<feature type="compositionally biased region" description="Basic and acidic residues" evidence="1">
    <location>
        <begin position="338"/>
        <end position="357"/>
    </location>
</feature>
<evidence type="ECO:0000313" key="3">
    <source>
        <dbReference type="EMBL" id="TCZ52907.1"/>
    </source>
</evidence>
<dbReference type="CDD" id="cd22265">
    <property type="entry name" value="UDM1_RNF168"/>
    <property type="match status" value="1"/>
</dbReference>
<dbReference type="OrthoDB" id="7296636at2"/>
<proteinExistence type="predicted"/>
<dbReference type="InterPro" id="IPR029044">
    <property type="entry name" value="Nucleotide-diphossugar_trans"/>
</dbReference>
<dbReference type="InterPro" id="IPR027612">
    <property type="entry name" value="Put_MTase_LIC12133"/>
</dbReference>
<dbReference type="NCBIfam" id="TIGR04325">
    <property type="entry name" value="MTase_LIC12133"/>
    <property type="match status" value="1"/>
</dbReference>
<keyword evidence="3" id="KW-0489">Methyltransferase</keyword>
<dbReference type="SUPFAM" id="SSF53335">
    <property type="entry name" value="S-adenosyl-L-methionine-dependent methyltransferases"/>
    <property type="match status" value="1"/>
</dbReference>
<dbReference type="Gene3D" id="3.90.550.10">
    <property type="entry name" value="Spore Coat Polysaccharide Biosynthesis Protein SpsA, Chain A"/>
    <property type="match status" value="1"/>
</dbReference>
<dbReference type="PANTHER" id="PTHR43685:SF11">
    <property type="entry name" value="GLYCOSYLTRANSFERASE TAGX-RELATED"/>
    <property type="match status" value="1"/>
</dbReference>
<sequence length="743" mass="80950">MVRVPRVSVVLPAYNHAPFVAQAIESVLSQSFDDFELIITDDGSTDGTADRIRTFSDPRIRFEALPVNGGYSSALNASLARTRGELVALHCSDDIFLPGKLERQVAFLDGNPEVAAVFGKPVFVDKDTRPYPPHGNPFHGSFIDDPGSRSAWLRFFLLRGNALCHPTALVRRAVFDEVGEYDPLLVQLQDYDLWVRVCAAHEIRVLDEPLIGYRVLGDGLNTSWPTAEAVRRSAWETQRVLRRFLAFDAAVIARAFGTDFAELGLPANCPPRAALGRLLAARAEDAPRQAFALKLLDEAAERGEEGIDRSTLVSLTGSLDPFGLDRLAHAERRATEAEALERQAGEQCRAAERRAAETEALTRQAEEQRRAAERRATEAEALASAVRSSTTWRAMAPLRQLVNGWRSVRSGTPGALRLKAGGPAREASAAKRRDEALAMASAGAVGNATGEATDGPPHLAPCPSGATAGPEAVPMAVQQPAAAAPLPEWEYVAEGWRPDDPRGAGWEHPSIAETQLVKWPVFVEAVRSTKPLGVYHEAAQIDSETPAAHNFVLSFAYVLARTAAGRSSLSVLDWGGGLGHYAVIARSVLPEVTIDYTVFDLPGVCAAGRRVLPDIRFTSDAEDGLSRRYDLVFASGSLQYAEDWRGLLGRFAASANRWVFLSRTPFVDASPAFVVVQRPHSAGGYRTEYLSRVFNRPELLAEAGARGLTLEREFLMINERVAALHAPEPFEYRGFLFSARDPT</sequence>
<dbReference type="InterPro" id="IPR050834">
    <property type="entry name" value="Glycosyltransf_2"/>
</dbReference>
<dbReference type="EMBL" id="SKBM01000045">
    <property type="protein sequence ID" value="TCZ52907.1"/>
    <property type="molecule type" value="Genomic_DNA"/>
</dbReference>
<protein>
    <submittedName>
        <fullName evidence="3">Methyltransferase, TIGR04325 family</fullName>
        <ecNumber evidence="3">2.1.1.-</ecNumber>
    </submittedName>
</protein>
<name>A0A4R4D4B9_9PROT</name>
<dbReference type="PANTHER" id="PTHR43685">
    <property type="entry name" value="GLYCOSYLTRANSFERASE"/>
    <property type="match status" value="1"/>
</dbReference>
<dbReference type="Pfam" id="PF00535">
    <property type="entry name" value="Glycos_transf_2"/>
    <property type="match status" value="1"/>
</dbReference>
<dbReference type="SUPFAM" id="SSF53448">
    <property type="entry name" value="Nucleotide-diphospho-sugar transferases"/>
    <property type="match status" value="1"/>
</dbReference>
<feature type="domain" description="Glycosyltransferase 2-like" evidence="2">
    <location>
        <begin position="8"/>
        <end position="177"/>
    </location>
</feature>
<feature type="region of interest" description="Disordered" evidence="1">
    <location>
        <begin position="338"/>
        <end position="376"/>
    </location>
</feature>
<dbReference type="InterPro" id="IPR001173">
    <property type="entry name" value="Glyco_trans_2-like"/>
</dbReference>
<evidence type="ECO:0000259" key="2">
    <source>
        <dbReference type="Pfam" id="PF00535"/>
    </source>
</evidence>
<feature type="compositionally biased region" description="Basic and acidic residues" evidence="1">
    <location>
        <begin position="364"/>
        <end position="376"/>
    </location>
</feature>
<keyword evidence="4" id="KW-1185">Reference proteome</keyword>
<dbReference type="Gene3D" id="3.40.50.150">
    <property type="entry name" value="Vaccinia Virus protein VP39"/>
    <property type="match status" value="1"/>
</dbReference>
<keyword evidence="3" id="KW-0808">Transferase</keyword>
<dbReference type="InterPro" id="IPR029063">
    <property type="entry name" value="SAM-dependent_MTases_sf"/>
</dbReference>
<gene>
    <name evidence="3" type="ORF">EXY23_25730</name>
</gene>
<dbReference type="EC" id="2.1.1.-" evidence="3"/>
<dbReference type="RefSeq" id="WP_132296910.1">
    <property type="nucleotide sequence ID" value="NZ_SKBM01000045.1"/>
</dbReference>
<dbReference type="Pfam" id="PF13489">
    <property type="entry name" value="Methyltransf_23"/>
    <property type="match status" value="1"/>
</dbReference>
<comment type="caution">
    <text evidence="3">The sequence shown here is derived from an EMBL/GenBank/DDBJ whole genome shotgun (WGS) entry which is preliminary data.</text>
</comment>
<organism evidence="3 4">
    <name type="scientific">Roseicella aquatilis</name>
    <dbReference type="NCBI Taxonomy" id="2527868"/>
    <lineage>
        <taxon>Bacteria</taxon>
        <taxon>Pseudomonadati</taxon>
        <taxon>Pseudomonadota</taxon>
        <taxon>Alphaproteobacteria</taxon>
        <taxon>Acetobacterales</taxon>
        <taxon>Roseomonadaceae</taxon>
        <taxon>Roseicella</taxon>
    </lineage>
</organism>